<comment type="caution">
    <text evidence="2">The sequence shown here is derived from an EMBL/GenBank/DDBJ whole genome shotgun (WGS) entry which is preliminary data.</text>
</comment>
<evidence type="ECO:0000259" key="1">
    <source>
        <dbReference type="PROSITE" id="PS51278"/>
    </source>
</evidence>
<dbReference type="CDD" id="cd00352">
    <property type="entry name" value="Gn_AT_II"/>
    <property type="match status" value="1"/>
</dbReference>
<sequence length="679" mass="76489">MCGIFGFIVNRGATFEPAFYQGTLAQLARLSESRGKDSSGLVFRNEADRQLQVLKGAVPLNYLLKRPEVSRQLDRLLAGCGAGAGRGDVFAVMGHSRLVTNGSHQSDDNNQPVVKDGIVGIHNGIIVNEDDLWGSSADLKRDYEIDTEVMLALVRHYLRGGAGVASAVSRTVTEIFGTVAAAFLFEELNVFALATNNGSLYVLTGGDILAFASEGYFLEQLAHKMQFKGRFEYQIRQLKAGQGVTLDLDDFTLRDFCFEAEIAAPAPAKPGVESYRIAVQSVGDGKKRHELILDPAKIAAHPKALTEAKLLQYNIERISALRRCSKCLLPETFPYIEYDDKGVCNYCRNYKLKNTPKPIDELFKLVEPYRRAGGVHDCIIPYSGGRDSTHTLHMVKKVLGLNPIAFTYDWGMVNDLARRNIARVCGRLGVENIIVSADITWKRENIRKNIAAWLKKPNLGMVPLFMAGDKFFFYYAGQVKRQTGIDLNIWGINPLENTDFKVGFLGVPPDHDKKRIYSLSASRKAKLMLSMAQNYAGNPAYINRSVLDTIGSFVSRSVVPHRDYYHMYDYYRWDEEEIDNLVLGEYQWETAIDTKTTWRIGDGTAPFYNYIYYTVAGFSEYDTFRSNQIREGALSREEGLRLVNEENRPRYASLKWYLDIVNLDWDATIKTINAIPKLY</sequence>
<dbReference type="PROSITE" id="PS51278">
    <property type="entry name" value="GATASE_TYPE_2"/>
    <property type="match status" value="1"/>
</dbReference>
<feature type="domain" description="Glutamine amidotransferase type-2" evidence="1">
    <location>
        <begin position="2"/>
        <end position="249"/>
    </location>
</feature>
<proteinExistence type="predicted"/>
<dbReference type="SUPFAM" id="SSF56235">
    <property type="entry name" value="N-terminal nucleophile aminohydrolases (Ntn hydrolases)"/>
    <property type="match status" value="1"/>
</dbReference>
<accession>A0A6V8MUG6</accession>
<evidence type="ECO:0000313" key="2">
    <source>
        <dbReference type="EMBL" id="GFO63826.1"/>
    </source>
</evidence>
<protein>
    <recommendedName>
        <fullName evidence="1">Glutamine amidotransferase type-2 domain-containing protein</fullName>
    </recommendedName>
</protein>
<reference evidence="3" key="1">
    <citation type="submission" date="2020-06" db="EMBL/GenBank/DDBJ databases">
        <title>Draft genomic sequecing of Geomonas sp. Red736.</title>
        <authorList>
            <person name="Itoh H."/>
            <person name="Xu Z.X."/>
            <person name="Ushijima N."/>
            <person name="Masuda Y."/>
            <person name="Shiratori Y."/>
            <person name="Senoo K."/>
        </authorList>
    </citation>
    <scope>NUCLEOTIDE SEQUENCE [LARGE SCALE GENOMIC DNA]</scope>
    <source>
        <strain evidence="3">Red736</strain>
    </source>
</reference>
<gene>
    <name evidence="2" type="ORF">GMPD_17450</name>
</gene>
<dbReference type="SUPFAM" id="SSF52402">
    <property type="entry name" value="Adenine nucleotide alpha hydrolases-like"/>
    <property type="match status" value="1"/>
</dbReference>
<dbReference type="Proteomes" id="UP000568888">
    <property type="component" value="Unassembled WGS sequence"/>
</dbReference>
<name>A0A6V8MUG6_9BACT</name>
<dbReference type="InterPro" id="IPR014729">
    <property type="entry name" value="Rossmann-like_a/b/a_fold"/>
</dbReference>
<dbReference type="RefSeq" id="WP_183346653.1">
    <property type="nucleotide sequence ID" value="NZ_BLXY01000002.1"/>
</dbReference>
<dbReference type="InterPro" id="IPR017932">
    <property type="entry name" value="GATase_2_dom"/>
</dbReference>
<evidence type="ECO:0000313" key="3">
    <source>
        <dbReference type="Proteomes" id="UP000568888"/>
    </source>
</evidence>
<dbReference type="AlphaFoldDB" id="A0A6V8MUG6"/>
<organism evidence="2 3">
    <name type="scientific">Geomonas paludis</name>
    <dbReference type="NCBI Taxonomy" id="2740185"/>
    <lineage>
        <taxon>Bacteria</taxon>
        <taxon>Pseudomonadati</taxon>
        <taxon>Thermodesulfobacteriota</taxon>
        <taxon>Desulfuromonadia</taxon>
        <taxon>Geobacterales</taxon>
        <taxon>Geobacteraceae</taxon>
        <taxon>Geomonas</taxon>
    </lineage>
</organism>
<dbReference type="EMBL" id="BLXY01000002">
    <property type="protein sequence ID" value="GFO63826.1"/>
    <property type="molecule type" value="Genomic_DNA"/>
</dbReference>
<dbReference type="Gene3D" id="3.40.50.620">
    <property type="entry name" value="HUPs"/>
    <property type="match status" value="1"/>
</dbReference>
<dbReference type="Gene3D" id="3.60.20.10">
    <property type="entry name" value="Glutamine Phosphoribosylpyrophosphate, subunit 1, domain 1"/>
    <property type="match status" value="1"/>
</dbReference>
<dbReference type="Pfam" id="PF13522">
    <property type="entry name" value="GATase_6"/>
    <property type="match status" value="1"/>
</dbReference>
<dbReference type="InterPro" id="IPR029055">
    <property type="entry name" value="Ntn_hydrolases_N"/>
</dbReference>